<dbReference type="EMBL" id="CP059265">
    <property type="protein sequence ID" value="QLQ32736.1"/>
    <property type="molecule type" value="Genomic_DNA"/>
</dbReference>
<organism evidence="7 8">
    <name type="scientific">Candidatus Thiothrix singaporensis</name>
    <dbReference type="NCBI Taxonomy" id="2799669"/>
    <lineage>
        <taxon>Bacteria</taxon>
        <taxon>Pseudomonadati</taxon>
        <taxon>Pseudomonadota</taxon>
        <taxon>Gammaproteobacteria</taxon>
        <taxon>Thiotrichales</taxon>
        <taxon>Thiotrichaceae</taxon>
        <taxon>Thiothrix</taxon>
    </lineage>
</organism>
<accession>A0A7L6AUE1</accession>
<dbReference type="InterPro" id="IPR001940">
    <property type="entry name" value="Peptidase_S1C"/>
</dbReference>
<evidence type="ECO:0000259" key="6">
    <source>
        <dbReference type="Pfam" id="PF17815"/>
    </source>
</evidence>
<dbReference type="InterPro" id="IPR041517">
    <property type="entry name" value="DEGP_PDZ"/>
</dbReference>
<dbReference type="PANTHER" id="PTHR45980:SF9">
    <property type="entry name" value="PROTEASE DO-LIKE 10, MITOCHONDRIAL-RELATED"/>
    <property type="match status" value="1"/>
</dbReference>
<evidence type="ECO:0000313" key="7">
    <source>
        <dbReference type="EMBL" id="QLQ32736.1"/>
    </source>
</evidence>
<dbReference type="Gene3D" id="2.30.42.10">
    <property type="match status" value="1"/>
</dbReference>
<dbReference type="InterPro" id="IPR009003">
    <property type="entry name" value="Peptidase_S1_PA"/>
</dbReference>
<reference evidence="7" key="1">
    <citation type="submission" date="2020-06" db="EMBL/GenBank/DDBJ databases">
        <title>Analysis procedures for assessing recovery of high quality, complete, closed genomes from Nanopore long read metagenome sequencing.</title>
        <authorList>
            <person name="Bessarab I."/>
            <person name="Arumugam K."/>
            <person name="Haryono M."/>
            <person name="Liu X."/>
            <person name="Roy S."/>
            <person name="Zuniga-Montanez R.E."/>
            <person name="Qiu G."/>
            <person name="Drautz-Moses D.I."/>
            <person name="Law Y.Y."/>
            <person name="Wuertz S."/>
            <person name="Lauro F.M."/>
            <person name="Huson D.H."/>
            <person name="Williams R.B."/>
        </authorList>
    </citation>
    <scope>NUCLEOTIDE SEQUENCE [LARGE SCALE GENOMIC DNA]</scope>
    <source>
        <strain evidence="7">SSD2</strain>
    </source>
</reference>
<evidence type="ECO:0000313" key="8">
    <source>
        <dbReference type="Proteomes" id="UP000510621"/>
    </source>
</evidence>
<dbReference type="SUPFAM" id="SSF50156">
    <property type="entry name" value="PDZ domain-like"/>
    <property type="match status" value="1"/>
</dbReference>
<feature type="domain" description="PDZ" evidence="5">
    <location>
        <begin position="262"/>
        <end position="340"/>
    </location>
</feature>
<dbReference type="Pfam" id="PF13180">
    <property type="entry name" value="PDZ_2"/>
    <property type="match status" value="1"/>
</dbReference>
<dbReference type="SUPFAM" id="SSF50494">
    <property type="entry name" value="Trypsin-like serine proteases"/>
    <property type="match status" value="1"/>
</dbReference>
<keyword evidence="2" id="KW-0378">Hydrolase</keyword>
<feature type="signal peptide" evidence="4">
    <location>
        <begin position="1"/>
        <end position="29"/>
    </location>
</feature>
<gene>
    <name evidence="7" type="ORF">HZT40_15385</name>
</gene>
<dbReference type="AlphaFoldDB" id="A0A7L6AUE1"/>
<name>A0A7L6AUE1_9GAMM</name>
<evidence type="ECO:0000259" key="5">
    <source>
        <dbReference type="Pfam" id="PF13180"/>
    </source>
</evidence>
<dbReference type="KEGG" id="this:HZT40_15385"/>
<keyword evidence="8" id="KW-1185">Reference proteome</keyword>
<dbReference type="GO" id="GO:0004252">
    <property type="term" value="F:serine-type endopeptidase activity"/>
    <property type="evidence" value="ECO:0007669"/>
    <property type="project" value="InterPro"/>
</dbReference>
<dbReference type="PANTHER" id="PTHR45980">
    <property type="match status" value="1"/>
</dbReference>
<dbReference type="PRINTS" id="PR00834">
    <property type="entry name" value="PROTEASES2C"/>
</dbReference>
<dbReference type="InterPro" id="IPR036034">
    <property type="entry name" value="PDZ_sf"/>
</dbReference>
<dbReference type="Proteomes" id="UP000510621">
    <property type="component" value="Chromosome"/>
</dbReference>
<dbReference type="InterPro" id="IPR043504">
    <property type="entry name" value="Peptidase_S1_PA_chymotrypsin"/>
</dbReference>
<evidence type="ECO:0000256" key="2">
    <source>
        <dbReference type="ARBA" id="ARBA00022801"/>
    </source>
</evidence>
<proteinExistence type="predicted"/>
<dbReference type="GO" id="GO:0006508">
    <property type="term" value="P:proteolysis"/>
    <property type="evidence" value="ECO:0007669"/>
    <property type="project" value="UniProtKB-KW"/>
</dbReference>
<dbReference type="Gene3D" id="3.20.190.20">
    <property type="match status" value="1"/>
</dbReference>
<evidence type="ECO:0000256" key="1">
    <source>
        <dbReference type="ARBA" id="ARBA00022670"/>
    </source>
</evidence>
<dbReference type="InterPro" id="IPR046449">
    <property type="entry name" value="DEGP_PDZ_sf"/>
</dbReference>
<protein>
    <submittedName>
        <fullName evidence="7">Trypsin-like peptidase domain-containing protein</fullName>
    </submittedName>
</protein>
<dbReference type="InterPro" id="IPR001478">
    <property type="entry name" value="PDZ"/>
</dbReference>
<feature type="domain" description="Protease Do-like PDZ" evidence="6">
    <location>
        <begin position="349"/>
        <end position="476"/>
    </location>
</feature>
<evidence type="ECO:0000256" key="4">
    <source>
        <dbReference type="SAM" id="SignalP"/>
    </source>
</evidence>
<keyword evidence="1" id="KW-0645">Protease</keyword>
<evidence type="ECO:0000256" key="3">
    <source>
        <dbReference type="ARBA" id="ARBA00022825"/>
    </source>
</evidence>
<dbReference type="Pfam" id="PF13365">
    <property type="entry name" value="Trypsin_2"/>
    <property type="match status" value="1"/>
</dbReference>
<feature type="chain" id="PRO_5029526498" evidence="4">
    <location>
        <begin position="30"/>
        <end position="490"/>
    </location>
</feature>
<sequence>MFMSRIFRHRMLTLLACAMFPPLFPMAMAEPQTEESLENSIVKIYVTSKTYATFSPWNSDSVTSNGSGFIIDGHRILTNAHVVADQVFVEIQRDGNPKRYQAEVQTVSHEMDIAILTVKDPHFFDKGQPLQLGDLPDIHQEITVYGYPIGGDTISTTRGIVSRIEYLPYFHSGLSFEMIQIDAAVNPGNSGGALVDNRVAGIVTQKSESDGENIGYIIPSTMVRRFLKDMEDNRYDGFPDFPIEVEFLLSPALKKKYRRDEEQTGVLISKVCANTSAEKVLRRGDVITHIDGKNIDDDGSSPLNARKNIYFIHYIDLHQVGETVSLDIVRDGKPLKVDLPLDKADKTTYLFDQKPRYFIYGGFVFAADETYDSCMSREDYDDDKNKDKQDNVTVTQVLAASSNLGFHDLPTTALKKINGKTFNTFEAFYKQLKTTTEPFIMLEDYSGYEIAIDRELAEREHQEILDQYGIHRDHSAEIDAWDKELAQQSK</sequence>
<keyword evidence="3" id="KW-0720">Serine protease</keyword>
<dbReference type="Pfam" id="PF17815">
    <property type="entry name" value="PDZ_3"/>
    <property type="match status" value="1"/>
</dbReference>
<keyword evidence="4" id="KW-0732">Signal</keyword>
<dbReference type="Gene3D" id="2.40.10.10">
    <property type="entry name" value="Trypsin-like serine proteases"/>
    <property type="match status" value="2"/>
</dbReference>